<sequence length="299" mass="33028">MQTPEEFEFVQVVGDGAIGSLVCAGMETLNQPYGRSVRSAPAISSVRTYQGRTIALNSDRGKQLNLSQHDLLLLPIKVYQLESVLEEWAPLLHSHTTIMLLQNGMGGEECVKARLPHQPLFIASTSHGAYKSTGFVEHTGLGTTKIGSNNILRQSWQANAVMELIRSCLGPVVWEENITLALWVKLAVNAVINPLTALHNIPNGDLTRLEYQNEIRLICEEISAVMASERIFISARELVENSLNVAAATANNFSSMHQDVKYKRQTEIDSINGFIVMLAKKKGIDVPINTLLLEQIKLL</sequence>
<dbReference type="RefSeq" id="WP_265616407.1">
    <property type="nucleotide sequence ID" value="NZ_JAPFRD010000005.1"/>
</dbReference>
<organism evidence="13 14">
    <name type="scientific">Alteromonas aquimaris</name>
    <dbReference type="NCBI Taxonomy" id="2998417"/>
    <lineage>
        <taxon>Bacteria</taxon>
        <taxon>Pseudomonadati</taxon>
        <taxon>Pseudomonadota</taxon>
        <taxon>Gammaproteobacteria</taxon>
        <taxon>Alteromonadales</taxon>
        <taxon>Alteromonadaceae</taxon>
        <taxon>Alteromonas/Salinimonas group</taxon>
        <taxon>Alteromonas</taxon>
    </lineage>
</organism>
<evidence type="ECO:0000256" key="6">
    <source>
        <dbReference type="ARBA" id="ARBA00022857"/>
    </source>
</evidence>
<keyword evidence="14" id="KW-1185">Reference proteome</keyword>
<evidence type="ECO:0000259" key="11">
    <source>
        <dbReference type="Pfam" id="PF02558"/>
    </source>
</evidence>
<evidence type="ECO:0000256" key="9">
    <source>
        <dbReference type="ARBA" id="ARBA00048793"/>
    </source>
</evidence>
<dbReference type="Gene3D" id="3.40.50.720">
    <property type="entry name" value="NAD(P)-binding Rossmann-like Domain"/>
    <property type="match status" value="1"/>
</dbReference>
<dbReference type="InterPro" id="IPR008927">
    <property type="entry name" value="6-PGluconate_DH-like_C_sf"/>
</dbReference>
<evidence type="ECO:0000313" key="13">
    <source>
        <dbReference type="EMBL" id="MCW8107708.1"/>
    </source>
</evidence>
<dbReference type="InterPro" id="IPR050838">
    <property type="entry name" value="Ketopantoate_reductase"/>
</dbReference>
<reference evidence="13" key="1">
    <citation type="submission" date="2022-11" db="EMBL/GenBank/DDBJ databases">
        <title>Alteromonas sp. nov., isolated from sea water of the Qingdao.</title>
        <authorList>
            <person name="Wang Q."/>
        </authorList>
    </citation>
    <scope>NUCLEOTIDE SEQUENCE</scope>
    <source>
        <strain evidence="13">ASW11-7</strain>
    </source>
</reference>
<dbReference type="Pfam" id="PF02558">
    <property type="entry name" value="ApbA"/>
    <property type="match status" value="1"/>
</dbReference>
<name>A0ABT3P4K2_9ALTE</name>
<dbReference type="InterPro" id="IPR013328">
    <property type="entry name" value="6PGD_dom2"/>
</dbReference>
<comment type="function">
    <text evidence="10">Catalyzes the NADPH-dependent reduction of ketopantoate into pantoic acid.</text>
</comment>
<evidence type="ECO:0000256" key="3">
    <source>
        <dbReference type="ARBA" id="ARBA00013014"/>
    </source>
</evidence>
<accession>A0ABT3P4K2</accession>
<dbReference type="SUPFAM" id="SSF51735">
    <property type="entry name" value="NAD(P)-binding Rossmann-fold domains"/>
    <property type="match status" value="1"/>
</dbReference>
<feature type="domain" description="Ketopantoate reductase N-terminal" evidence="11">
    <location>
        <begin position="11"/>
        <end position="149"/>
    </location>
</feature>
<dbReference type="PANTHER" id="PTHR43765">
    <property type="entry name" value="2-DEHYDROPANTOATE 2-REDUCTASE-RELATED"/>
    <property type="match status" value="1"/>
</dbReference>
<dbReference type="EMBL" id="JAPFRD010000005">
    <property type="protein sequence ID" value="MCW8107708.1"/>
    <property type="molecule type" value="Genomic_DNA"/>
</dbReference>
<comment type="catalytic activity">
    <reaction evidence="9 10">
        <text>(R)-pantoate + NADP(+) = 2-dehydropantoate + NADPH + H(+)</text>
        <dbReference type="Rhea" id="RHEA:16233"/>
        <dbReference type="ChEBI" id="CHEBI:11561"/>
        <dbReference type="ChEBI" id="CHEBI:15378"/>
        <dbReference type="ChEBI" id="CHEBI:15980"/>
        <dbReference type="ChEBI" id="CHEBI:57783"/>
        <dbReference type="ChEBI" id="CHEBI:58349"/>
        <dbReference type="EC" id="1.1.1.169"/>
    </reaction>
</comment>
<dbReference type="InterPro" id="IPR013332">
    <property type="entry name" value="KPR_N"/>
</dbReference>
<evidence type="ECO:0000259" key="12">
    <source>
        <dbReference type="Pfam" id="PF08546"/>
    </source>
</evidence>
<dbReference type="Pfam" id="PF08546">
    <property type="entry name" value="ApbA_C"/>
    <property type="match status" value="1"/>
</dbReference>
<feature type="domain" description="Ketopantoate reductase C-terminal" evidence="12">
    <location>
        <begin position="177"/>
        <end position="297"/>
    </location>
</feature>
<keyword evidence="5 10" id="KW-0566">Pantothenate biosynthesis</keyword>
<gene>
    <name evidence="13" type="ORF">OPS25_04220</name>
</gene>
<evidence type="ECO:0000256" key="7">
    <source>
        <dbReference type="ARBA" id="ARBA00023002"/>
    </source>
</evidence>
<proteinExistence type="inferred from homology"/>
<evidence type="ECO:0000256" key="2">
    <source>
        <dbReference type="ARBA" id="ARBA00007870"/>
    </source>
</evidence>
<evidence type="ECO:0000313" key="14">
    <source>
        <dbReference type="Proteomes" id="UP001142810"/>
    </source>
</evidence>
<dbReference type="InterPro" id="IPR003710">
    <property type="entry name" value="ApbA"/>
</dbReference>
<comment type="caution">
    <text evidence="13">The sequence shown here is derived from an EMBL/GenBank/DDBJ whole genome shotgun (WGS) entry which is preliminary data.</text>
</comment>
<protein>
    <recommendedName>
        <fullName evidence="4 10">2-dehydropantoate 2-reductase</fullName>
        <ecNumber evidence="3 10">1.1.1.169</ecNumber>
    </recommendedName>
    <alternativeName>
        <fullName evidence="8 10">Ketopantoate reductase</fullName>
    </alternativeName>
</protein>
<dbReference type="InterPro" id="IPR036291">
    <property type="entry name" value="NAD(P)-bd_dom_sf"/>
</dbReference>
<dbReference type="Proteomes" id="UP001142810">
    <property type="component" value="Unassembled WGS sequence"/>
</dbReference>
<dbReference type="EC" id="1.1.1.169" evidence="3 10"/>
<keyword evidence="6 10" id="KW-0521">NADP</keyword>
<dbReference type="NCBIfam" id="TIGR00745">
    <property type="entry name" value="apbA_panE"/>
    <property type="match status" value="1"/>
</dbReference>
<evidence type="ECO:0000256" key="5">
    <source>
        <dbReference type="ARBA" id="ARBA00022655"/>
    </source>
</evidence>
<keyword evidence="7 10" id="KW-0560">Oxidoreductase</keyword>
<comment type="similarity">
    <text evidence="2 10">Belongs to the ketopantoate reductase family.</text>
</comment>
<comment type="pathway">
    <text evidence="1 10">Cofactor biosynthesis; (R)-pantothenate biosynthesis; (R)-pantoate from 3-methyl-2-oxobutanoate: step 2/2.</text>
</comment>
<evidence type="ECO:0000256" key="10">
    <source>
        <dbReference type="RuleBase" id="RU362068"/>
    </source>
</evidence>
<dbReference type="SUPFAM" id="SSF48179">
    <property type="entry name" value="6-phosphogluconate dehydrogenase C-terminal domain-like"/>
    <property type="match status" value="1"/>
</dbReference>
<evidence type="ECO:0000256" key="4">
    <source>
        <dbReference type="ARBA" id="ARBA00019465"/>
    </source>
</evidence>
<dbReference type="InterPro" id="IPR013752">
    <property type="entry name" value="KPA_reductase"/>
</dbReference>
<dbReference type="PANTHER" id="PTHR43765:SF2">
    <property type="entry name" value="2-DEHYDROPANTOATE 2-REDUCTASE"/>
    <property type="match status" value="1"/>
</dbReference>
<evidence type="ECO:0000256" key="8">
    <source>
        <dbReference type="ARBA" id="ARBA00032024"/>
    </source>
</evidence>
<evidence type="ECO:0000256" key="1">
    <source>
        <dbReference type="ARBA" id="ARBA00004994"/>
    </source>
</evidence>
<dbReference type="Gene3D" id="1.10.1040.10">
    <property type="entry name" value="N-(1-d-carboxylethyl)-l-norvaline Dehydrogenase, domain 2"/>
    <property type="match status" value="1"/>
</dbReference>